<protein>
    <submittedName>
        <fullName evidence="2">Uncharacterized protein</fullName>
    </submittedName>
</protein>
<dbReference type="Proteomes" id="UP000199213">
    <property type="component" value="Unassembled WGS sequence"/>
</dbReference>
<organism evidence="2 3">
    <name type="scientific">Actinopolyspora mzabensis</name>
    <dbReference type="NCBI Taxonomy" id="995066"/>
    <lineage>
        <taxon>Bacteria</taxon>
        <taxon>Bacillati</taxon>
        <taxon>Actinomycetota</taxon>
        <taxon>Actinomycetes</taxon>
        <taxon>Actinopolysporales</taxon>
        <taxon>Actinopolysporaceae</taxon>
        <taxon>Actinopolyspora</taxon>
    </lineage>
</organism>
<feature type="transmembrane region" description="Helical" evidence="1">
    <location>
        <begin position="43"/>
        <end position="70"/>
    </location>
</feature>
<keyword evidence="1" id="KW-0812">Transmembrane</keyword>
<keyword evidence="3" id="KW-1185">Reference proteome</keyword>
<feature type="transmembrane region" description="Helical" evidence="1">
    <location>
        <begin position="16"/>
        <end position="37"/>
    </location>
</feature>
<sequence>MPGRGKLSTEWRKKSALYLASMIIPAALMARGIQMGINNSSVYLIIISSLGILCTLLLSTLFFLGAIGWYKKK</sequence>
<gene>
    <name evidence="2" type="ORF">SAMN04487820_10213</name>
</gene>
<evidence type="ECO:0000313" key="3">
    <source>
        <dbReference type="Proteomes" id="UP000199213"/>
    </source>
</evidence>
<reference evidence="3" key="1">
    <citation type="submission" date="2016-10" db="EMBL/GenBank/DDBJ databases">
        <authorList>
            <person name="Varghese N."/>
            <person name="Submissions S."/>
        </authorList>
    </citation>
    <scope>NUCLEOTIDE SEQUENCE [LARGE SCALE GENOMIC DNA]</scope>
    <source>
        <strain evidence="3">DSM 45460</strain>
    </source>
</reference>
<dbReference type="AlphaFoldDB" id="A0A1G8WHW0"/>
<accession>A0A1G8WHW0</accession>
<proteinExistence type="predicted"/>
<evidence type="ECO:0000313" key="2">
    <source>
        <dbReference type="EMBL" id="SDJ77120.1"/>
    </source>
</evidence>
<keyword evidence="1" id="KW-0472">Membrane</keyword>
<dbReference type="EMBL" id="FNFM01000002">
    <property type="protein sequence ID" value="SDJ77120.1"/>
    <property type="molecule type" value="Genomic_DNA"/>
</dbReference>
<name>A0A1G8WHW0_ACTMZ</name>
<evidence type="ECO:0000256" key="1">
    <source>
        <dbReference type="SAM" id="Phobius"/>
    </source>
</evidence>
<keyword evidence="1" id="KW-1133">Transmembrane helix</keyword>